<dbReference type="Pfam" id="PF07730">
    <property type="entry name" value="HisKA_3"/>
    <property type="match status" value="1"/>
</dbReference>
<dbReference type="InterPro" id="IPR003594">
    <property type="entry name" value="HATPase_dom"/>
</dbReference>
<keyword evidence="3" id="KW-0597">Phosphoprotein</keyword>
<dbReference type="PANTHER" id="PTHR24421:SF10">
    <property type="entry name" value="NITRATE_NITRITE SENSOR PROTEIN NARQ"/>
    <property type="match status" value="1"/>
</dbReference>
<keyword evidence="9" id="KW-0472">Membrane</keyword>
<dbReference type="OrthoDB" id="227596at2"/>
<name>A0A7K0BQ11_9ACTN</name>
<comment type="catalytic activity">
    <reaction evidence="1">
        <text>ATP + protein L-histidine = ADP + protein N-phospho-L-histidine.</text>
        <dbReference type="EC" id="2.7.13.3"/>
    </reaction>
</comment>
<evidence type="ECO:0000256" key="3">
    <source>
        <dbReference type="ARBA" id="ARBA00022553"/>
    </source>
</evidence>
<evidence type="ECO:0000256" key="9">
    <source>
        <dbReference type="SAM" id="Phobius"/>
    </source>
</evidence>
<keyword evidence="6" id="KW-0418">Kinase</keyword>
<keyword evidence="5" id="KW-0547">Nucleotide-binding</keyword>
<proteinExistence type="predicted"/>
<dbReference type="PANTHER" id="PTHR24421">
    <property type="entry name" value="NITRATE/NITRITE SENSOR PROTEIN NARX-RELATED"/>
    <property type="match status" value="1"/>
</dbReference>
<keyword evidence="13" id="KW-1185">Reference proteome</keyword>
<dbReference type="Pfam" id="PF02518">
    <property type="entry name" value="HATPase_c"/>
    <property type="match status" value="1"/>
</dbReference>
<feature type="domain" description="Signal transduction histidine kinase subgroup 3 dimerisation and phosphoacceptor" evidence="11">
    <location>
        <begin position="174"/>
        <end position="239"/>
    </location>
</feature>
<dbReference type="Gene3D" id="1.20.5.1930">
    <property type="match status" value="1"/>
</dbReference>
<evidence type="ECO:0000313" key="13">
    <source>
        <dbReference type="Proteomes" id="UP000487268"/>
    </source>
</evidence>
<dbReference type="Gene3D" id="3.30.565.10">
    <property type="entry name" value="Histidine kinase-like ATPase, C-terminal domain"/>
    <property type="match status" value="1"/>
</dbReference>
<reference evidence="12 13" key="1">
    <citation type="submission" date="2019-10" db="EMBL/GenBank/DDBJ databases">
        <title>Actinomadura rubteroloni sp. nov. and Actinomadura macrotermitis sp. nov., isolated from the gut of fungus growing-termite Macrotermes natalensis.</title>
        <authorList>
            <person name="Benndorf R."/>
            <person name="Martin K."/>
            <person name="Kuefner M."/>
            <person name="De Beer W."/>
            <person name="Kaster A.-K."/>
            <person name="Vollmers J."/>
            <person name="Poulsen M."/>
            <person name="Beemelmanns C."/>
        </authorList>
    </citation>
    <scope>NUCLEOTIDE SEQUENCE [LARGE SCALE GENOMIC DNA]</scope>
    <source>
        <strain evidence="12 13">RB68</strain>
    </source>
</reference>
<keyword evidence="9" id="KW-1133">Transmembrane helix</keyword>
<evidence type="ECO:0000256" key="1">
    <source>
        <dbReference type="ARBA" id="ARBA00000085"/>
    </source>
</evidence>
<sequence length="371" mass="38813">MPRSLPPVVRTALRWCGALAFPLLLAALAQLVKGDRDGWGLLMVLLLMLLPVGLLLRRPLPALALMLACWAGGAVTVTSWGVGYVMILMDDLAVALIAATRPRRTSAAAAALTAAVQLVAAFAYISGPAGLSRTVVIIVLGVLVAWTAGDSARERREHAGQLRDRAAAQAVTEERLRIARELHDMVAHSIGIIAIQAGVGSRVIETQPAEARNALSAIEATSRETLAGLRRMLGALRQAGPVPLGSAPGLADVARLAEATAGAGVRVEVRWRGERRPLPAEIEQSAFRIVQEAVTNVVRHAGVPECRVTIEQRAGELAVEVLDEGSGGGPGGAGYGIVGMRERVGLLHGDFAAGPRPGGGFRVAARLPVPR</sequence>
<feature type="transmembrane region" description="Helical" evidence="9">
    <location>
        <begin position="39"/>
        <end position="56"/>
    </location>
</feature>
<evidence type="ECO:0000313" key="12">
    <source>
        <dbReference type="EMBL" id="MQY03278.1"/>
    </source>
</evidence>
<keyword evidence="9" id="KW-0812">Transmembrane</keyword>
<comment type="caution">
    <text evidence="12">The sequence shown here is derived from an EMBL/GenBank/DDBJ whole genome shotgun (WGS) entry which is preliminary data.</text>
</comment>
<dbReference type="Proteomes" id="UP000487268">
    <property type="component" value="Unassembled WGS sequence"/>
</dbReference>
<dbReference type="InterPro" id="IPR050482">
    <property type="entry name" value="Sensor_HK_TwoCompSys"/>
</dbReference>
<evidence type="ECO:0000256" key="4">
    <source>
        <dbReference type="ARBA" id="ARBA00022679"/>
    </source>
</evidence>
<evidence type="ECO:0000259" key="10">
    <source>
        <dbReference type="Pfam" id="PF02518"/>
    </source>
</evidence>
<keyword evidence="8" id="KW-0902">Two-component regulatory system</keyword>
<dbReference type="GO" id="GO:0046983">
    <property type="term" value="F:protein dimerization activity"/>
    <property type="evidence" value="ECO:0007669"/>
    <property type="project" value="InterPro"/>
</dbReference>
<evidence type="ECO:0000256" key="8">
    <source>
        <dbReference type="ARBA" id="ARBA00023012"/>
    </source>
</evidence>
<dbReference type="SUPFAM" id="SSF55874">
    <property type="entry name" value="ATPase domain of HSP90 chaperone/DNA topoisomerase II/histidine kinase"/>
    <property type="match status" value="1"/>
</dbReference>
<dbReference type="GO" id="GO:0000155">
    <property type="term" value="F:phosphorelay sensor kinase activity"/>
    <property type="evidence" value="ECO:0007669"/>
    <property type="project" value="InterPro"/>
</dbReference>
<evidence type="ECO:0000256" key="7">
    <source>
        <dbReference type="ARBA" id="ARBA00022840"/>
    </source>
</evidence>
<evidence type="ECO:0000256" key="5">
    <source>
        <dbReference type="ARBA" id="ARBA00022741"/>
    </source>
</evidence>
<feature type="transmembrane region" description="Helical" evidence="9">
    <location>
        <begin position="107"/>
        <end position="125"/>
    </location>
</feature>
<organism evidence="12 13">
    <name type="scientific">Actinomadura macrotermitis</name>
    <dbReference type="NCBI Taxonomy" id="2585200"/>
    <lineage>
        <taxon>Bacteria</taxon>
        <taxon>Bacillati</taxon>
        <taxon>Actinomycetota</taxon>
        <taxon>Actinomycetes</taxon>
        <taxon>Streptosporangiales</taxon>
        <taxon>Thermomonosporaceae</taxon>
        <taxon>Actinomadura</taxon>
    </lineage>
</organism>
<feature type="transmembrane region" description="Helical" evidence="9">
    <location>
        <begin position="131"/>
        <end position="149"/>
    </location>
</feature>
<keyword evidence="4" id="KW-0808">Transferase</keyword>
<protein>
    <recommendedName>
        <fullName evidence="2">histidine kinase</fullName>
        <ecNumber evidence="2">2.7.13.3</ecNumber>
    </recommendedName>
</protein>
<feature type="transmembrane region" description="Helical" evidence="9">
    <location>
        <begin position="62"/>
        <end position="87"/>
    </location>
</feature>
<evidence type="ECO:0000256" key="2">
    <source>
        <dbReference type="ARBA" id="ARBA00012438"/>
    </source>
</evidence>
<dbReference type="CDD" id="cd16917">
    <property type="entry name" value="HATPase_UhpB-NarQ-NarX-like"/>
    <property type="match status" value="1"/>
</dbReference>
<dbReference type="EC" id="2.7.13.3" evidence="2"/>
<dbReference type="InterPro" id="IPR036890">
    <property type="entry name" value="HATPase_C_sf"/>
</dbReference>
<dbReference type="EMBL" id="WEGH01000001">
    <property type="protein sequence ID" value="MQY03278.1"/>
    <property type="molecule type" value="Genomic_DNA"/>
</dbReference>
<accession>A0A7K0BQ11</accession>
<feature type="domain" description="Histidine kinase/HSP90-like ATPase" evidence="10">
    <location>
        <begin position="284"/>
        <end position="370"/>
    </location>
</feature>
<dbReference type="AlphaFoldDB" id="A0A7K0BQ11"/>
<dbReference type="InterPro" id="IPR011712">
    <property type="entry name" value="Sig_transdc_His_kin_sub3_dim/P"/>
</dbReference>
<dbReference type="GO" id="GO:0005524">
    <property type="term" value="F:ATP binding"/>
    <property type="evidence" value="ECO:0007669"/>
    <property type="project" value="UniProtKB-KW"/>
</dbReference>
<evidence type="ECO:0000256" key="6">
    <source>
        <dbReference type="ARBA" id="ARBA00022777"/>
    </source>
</evidence>
<evidence type="ECO:0000259" key="11">
    <source>
        <dbReference type="Pfam" id="PF07730"/>
    </source>
</evidence>
<keyword evidence="7" id="KW-0067">ATP-binding</keyword>
<feature type="transmembrane region" description="Helical" evidence="9">
    <location>
        <begin position="12"/>
        <end position="32"/>
    </location>
</feature>
<dbReference type="GO" id="GO:0016020">
    <property type="term" value="C:membrane"/>
    <property type="evidence" value="ECO:0007669"/>
    <property type="project" value="InterPro"/>
</dbReference>
<gene>
    <name evidence="12" type="ORF">ACRB68_13200</name>
</gene>